<organism evidence="7 8">
    <name type="scientific">Porphyromonas gingivicanis</name>
    <dbReference type="NCBI Taxonomy" id="266762"/>
    <lineage>
        <taxon>Bacteria</taxon>
        <taxon>Pseudomonadati</taxon>
        <taxon>Bacteroidota</taxon>
        <taxon>Bacteroidia</taxon>
        <taxon>Bacteroidales</taxon>
        <taxon>Porphyromonadaceae</taxon>
        <taxon>Porphyromonas</taxon>
    </lineage>
</organism>
<dbReference type="PANTHER" id="PTHR38469">
    <property type="entry name" value="PERIPLASMIC PEPTIDASE SUBFAMILY S1B"/>
    <property type="match status" value="1"/>
</dbReference>
<keyword evidence="6" id="KW-0720">Serine protease</keyword>
<evidence type="ECO:0000256" key="1">
    <source>
        <dbReference type="ARBA" id="ARBA00010491"/>
    </source>
</evidence>
<accession>A0A0A2G4Z4</accession>
<dbReference type="GO" id="GO:0043171">
    <property type="term" value="P:peptide catabolic process"/>
    <property type="evidence" value="ECO:0007669"/>
    <property type="project" value="UniProtKB-ARBA"/>
</dbReference>
<dbReference type="Gene3D" id="2.40.10.10">
    <property type="entry name" value="Trypsin-like serine proteases"/>
    <property type="match status" value="1"/>
</dbReference>
<evidence type="ECO:0000256" key="2">
    <source>
        <dbReference type="ARBA" id="ARBA00022438"/>
    </source>
</evidence>
<dbReference type="GO" id="GO:0070009">
    <property type="term" value="F:serine-type aminopeptidase activity"/>
    <property type="evidence" value="ECO:0007669"/>
    <property type="project" value="InterPro"/>
</dbReference>
<sequence length="716" mass="81324">MNKRLFLTPILALLVSTALYADGGMWLMQQINGQMERMKSLGMQLEALDLYNPEGNSLKDAVVLFDGGCSGVLVSSQGLLLTNHHCGYDQIQKHSTVQHNYLQDGFWSHTLQEELPNPGLEAEIIDRVDDVTEAIKKELKKIKDPNSMDYLSPKYLSSLAPKIVGKKAASRYGYRYEIKAFYGGNRYYMFTKKVFSDVRLVAAPPSSIGKFGSDTDNWAWPRHTGDFSIFRLYVDRNGNPAPYSKDNVPYTPKKFIPVSAKGVQEGQFAFIMGFPGTTYRFFTADEVTEWSEIDNNIRIEMRGIRQDVMLHEMLSNEEINIMYAAKYASSQNGYKRAQGANWAIRQRGLYNTKLQQQQEVIRWAEGRANPITQDAVKAISKSIAQRKDLRTRQRYLLEGILVGIEFSQAPIPSDELINSWDNTSIRQKGLDNLRKQFTSFYNADYSPRVDQAIATALLKRYTQRIAPEKQPEAIRLGVAQAGSVETYVKNIFEHSIYASKEKFETFMKQPNKEQLLTDPMTLFALSVHTEYTSLMSKMATFDAPLAKAQRDYIGSWLAMVGEEKLPADANLTLRFTYGQIKGYIPRNAVAYEAKTTLDGVMEKEDPNNWEYVVAPRLKELYDRKDFGRYANTDGTMPVNFCATTHTTGGNSGSPVFNAQGELIGLNFDRNWEGVGGDIEYLPNYQRSIILDIRYLLFVIDKFAGCQRLIDEINPKF</sequence>
<comment type="caution">
    <text evidence="7">The sequence shown here is derived from an EMBL/GenBank/DDBJ whole genome shotgun (WGS) entry which is preliminary data.</text>
</comment>
<evidence type="ECO:0000256" key="4">
    <source>
        <dbReference type="ARBA" id="ARBA00022729"/>
    </source>
</evidence>
<dbReference type="InterPro" id="IPR000126">
    <property type="entry name" value="V8_ser_AS"/>
</dbReference>
<dbReference type="Pfam" id="PF10459">
    <property type="entry name" value="Peptidase_S46"/>
    <property type="match status" value="1"/>
</dbReference>
<dbReference type="STRING" id="266762.HQ36_06525"/>
<dbReference type="Proteomes" id="UP000030134">
    <property type="component" value="Unassembled WGS sequence"/>
</dbReference>
<evidence type="ECO:0000256" key="3">
    <source>
        <dbReference type="ARBA" id="ARBA00022670"/>
    </source>
</evidence>
<keyword evidence="8" id="KW-1185">Reference proteome</keyword>
<evidence type="ECO:0000313" key="8">
    <source>
        <dbReference type="Proteomes" id="UP000030134"/>
    </source>
</evidence>
<dbReference type="eggNOG" id="COG3591">
    <property type="taxonomic scope" value="Bacteria"/>
</dbReference>
<protein>
    <submittedName>
        <fullName evidence="7">Peptidase S46</fullName>
    </submittedName>
</protein>
<dbReference type="OrthoDB" id="9805367at2"/>
<evidence type="ECO:0000313" key="7">
    <source>
        <dbReference type="EMBL" id="KGN97537.1"/>
    </source>
</evidence>
<keyword evidence="3" id="KW-0645">Protease</keyword>
<evidence type="ECO:0000256" key="5">
    <source>
        <dbReference type="ARBA" id="ARBA00022801"/>
    </source>
</evidence>
<dbReference type="GO" id="GO:0008239">
    <property type="term" value="F:dipeptidyl-peptidase activity"/>
    <property type="evidence" value="ECO:0007669"/>
    <property type="project" value="InterPro"/>
</dbReference>
<reference evidence="7 8" key="1">
    <citation type="submission" date="2014-08" db="EMBL/GenBank/DDBJ databases">
        <title>Porphyromonas gingivicanis strain:COT-022_OH1391 Genome sequencing.</title>
        <authorList>
            <person name="Wallis C."/>
            <person name="Deusch O."/>
            <person name="O'Flynn C."/>
            <person name="Davis I."/>
            <person name="Jospin G."/>
            <person name="Darling A.E."/>
            <person name="Coil D.A."/>
            <person name="Alexiev A."/>
            <person name="Horsfall A."/>
            <person name="Kirkwood N."/>
            <person name="Harris S."/>
            <person name="Eisen J.A."/>
        </authorList>
    </citation>
    <scope>NUCLEOTIDE SEQUENCE [LARGE SCALE GENOMIC DNA]</scope>
    <source>
        <strain evidence="8">COT-022 OH1391</strain>
    </source>
</reference>
<name>A0A0A2G4Z4_9PORP</name>
<dbReference type="PANTHER" id="PTHR38469:SF1">
    <property type="entry name" value="PERIPLASMIC PEPTIDASE SUBFAMILY S1B"/>
    <property type="match status" value="1"/>
</dbReference>
<proteinExistence type="inferred from homology"/>
<keyword evidence="5" id="KW-0378">Hydrolase</keyword>
<comment type="similarity">
    <text evidence="1">Belongs to the peptidase S46 family.</text>
</comment>
<gene>
    <name evidence="7" type="ORF">HQ36_06525</name>
</gene>
<dbReference type="InterPro" id="IPR043504">
    <property type="entry name" value="Peptidase_S1_PA_chymotrypsin"/>
</dbReference>
<dbReference type="RefSeq" id="WP_036884551.1">
    <property type="nucleotide sequence ID" value="NZ_JQZW01000012.1"/>
</dbReference>
<keyword evidence="2" id="KW-0031">Aminopeptidase</keyword>
<dbReference type="EMBL" id="JQZW01000012">
    <property type="protein sequence ID" value="KGN97537.1"/>
    <property type="molecule type" value="Genomic_DNA"/>
</dbReference>
<dbReference type="AlphaFoldDB" id="A0A0A2G4Z4"/>
<dbReference type="GO" id="GO:0006508">
    <property type="term" value="P:proteolysis"/>
    <property type="evidence" value="ECO:0007669"/>
    <property type="project" value="UniProtKB-KW"/>
</dbReference>
<dbReference type="PROSITE" id="PS00673">
    <property type="entry name" value="V8_SER"/>
    <property type="match status" value="1"/>
</dbReference>
<dbReference type="SUPFAM" id="SSF50494">
    <property type="entry name" value="Trypsin-like serine proteases"/>
    <property type="match status" value="1"/>
</dbReference>
<evidence type="ECO:0000256" key="6">
    <source>
        <dbReference type="ARBA" id="ARBA00022825"/>
    </source>
</evidence>
<keyword evidence="4" id="KW-0732">Signal</keyword>
<dbReference type="InterPro" id="IPR019500">
    <property type="entry name" value="Pep_S46"/>
</dbReference>
<dbReference type="InterPro" id="IPR009003">
    <property type="entry name" value="Peptidase_S1_PA"/>
</dbReference>